<dbReference type="FunFam" id="2.30.180.10:FF:000010">
    <property type="entry name" value="Fasciclin-like arabinogalactan protein 2"/>
    <property type="match status" value="1"/>
</dbReference>
<feature type="signal peptide" evidence="9">
    <location>
        <begin position="1"/>
        <end position="21"/>
    </location>
</feature>
<name>J3MVS6_ORYBR</name>
<dbReference type="Proteomes" id="UP000006038">
    <property type="component" value="Chromosome 9"/>
</dbReference>
<dbReference type="PANTHER" id="PTHR32382">
    <property type="entry name" value="FASCICLIN-LIKE ARABINOGALACTAN PROTEIN"/>
    <property type="match status" value="1"/>
</dbReference>
<dbReference type="InterPro" id="IPR036378">
    <property type="entry name" value="FAS1_dom_sf"/>
</dbReference>
<proteinExistence type="inferred from homology"/>
<evidence type="ECO:0000256" key="9">
    <source>
        <dbReference type="SAM" id="SignalP"/>
    </source>
</evidence>
<evidence type="ECO:0000259" key="10">
    <source>
        <dbReference type="PROSITE" id="PS50213"/>
    </source>
</evidence>
<dbReference type="STRING" id="4533.J3MVS6"/>
<dbReference type="GO" id="GO:0098552">
    <property type="term" value="C:side of membrane"/>
    <property type="evidence" value="ECO:0007669"/>
    <property type="project" value="UniProtKB-KW"/>
</dbReference>
<dbReference type="RefSeq" id="XP_006660446.1">
    <property type="nucleotide sequence ID" value="XM_006660383.2"/>
</dbReference>
<reference evidence="11" key="1">
    <citation type="journal article" date="2013" name="Nat. Commun.">
        <title>Whole-genome sequencing of Oryza brachyantha reveals mechanisms underlying Oryza genome evolution.</title>
        <authorList>
            <person name="Chen J."/>
            <person name="Huang Q."/>
            <person name="Gao D."/>
            <person name="Wang J."/>
            <person name="Lang Y."/>
            <person name="Liu T."/>
            <person name="Li B."/>
            <person name="Bai Z."/>
            <person name="Luis Goicoechea J."/>
            <person name="Liang C."/>
            <person name="Chen C."/>
            <person name="Zhang W."/>
            <person name="Sun S."/>
            <person name="Liao Y."/>
            <person name="Zhang X."/>
            <person name="Yang L."/>
            <person name="Song C."/>
            <person name="Wang M."/>
            <person name="Shi J."/>
            <person name="Liu G."/>
            <person name="Liu J."/>
            <person name="Zhou H."/>
            <person name="Zhou W."/>
            <person name="Yu Q."/>
            <person name="An N."/>
            <person name="Chen Y."/>
            <person name="Cai Q."/>
            <person name="Wang B."/>
            <person name="Liu B."/>
            <person name="Min J."/>
            <person name="Huang Y."/>
            <person name="Wu H."/>
            <person name="Li Z."/>
            <person name="Zhang Y."/>
            <person name="Yin Y."/>
            <person name="Song W."/>
            <person name="Jiang J."/>
            <person name="Jackson S.A."/>
            <person name="Wing R.A."/>
            <person name="Wang J."/>
            <person name="Chen M."/>
        </authorList>
    </citation>
    <scope>NUCLEOTIDE SEQUENCE [LARGE SCALE GENOMIC DNA]</scope>
    <source>
        <strain evidence="11">cv. IRGC 101232</strain>
    </source>
</reference>
<dbReference type="PANTHER" id="PTHR32382:SF4">
    <property type="entry name" value="FASCICLIN-LIKE ARABINOGALACTAN PROTEIN 1"/>
    <property type="match status" value="1"/>
</dbReference>
<dbReference type="GeneID" id="102707056"/>
<reference evidence="11" key="2">
    <citation type="submission" date="2013-04" db="UniProtKB">
        <authorList>
            <consortium name="EnsemblPlants"/>
        </authorList>
    </citation>
    <scope>IDENTIFICATION</scope>
</reference>
<evidence type="ECO:0000256" key="4">
    <source>
        <dbReference type="ARBA" id="ARBA00022622"/>
    </source>
</evidence>
<dbReference type="FunFam" id="2.30.180.10:FF:000043">
    <property type="entry name" value="Fasciclin-like arabinogalactan protein 2"/>
    <property type="match status" value="1"/>
</dbReference>
<feature type="domain" description="FAS1" evidence="10">
    <location>
        <begin position="183"/>
        <end position="325"/>
    </location>
</feature>
<evidence type="ECO:0000256" key="2">
    <source>
        <dbReference type="ARBA" id="ARBA00007843"/>
    </source>
</evidence>
<comment type="similarity">
    <text evidence="2">Belongs to the fasciclin-like AGP family.</text>
</comment>
<dbReference type="KEGG" id="obr:102707056"/>
<evidence type="ECO:0000313" key="12">
    <source>
        <dbReference type="Proteomes" id="UP000006038"/>
    </source>
</evidence>
<keyword evidence="6" id="KW-0472">Membrane</keyword>
<keyword evidence="7" id="KW-0449">Lipoprotein</keyword>
<dbReference type="AlphaFoldDB" id="J3MVS6"/>
<dbReference type="EnsemblPlants" id="OB09G11040.1">
    <property type="protein sequence ID" value="OB09G11040.1"/>
    <property type="gene ID" value="OB09G11040"/>
</dbReference>
<evidence type="ECO:0000256" key="7">
    <source>
        <dbReference type="ARBA" id="ARBA00023288"/>
    </source>
</evidence>
<keyword evidence="4" id="KW-0325">Glycoprotein</keyword>
<dbReference type="OrthoDB" id="682048at2759"/>
<protein>
    <recommendedName>
        <fullName evidence="10">FAS1 domain-containing protein</fullName>
    </recommendedName>
</protein>
<dbReference type="InterPro" id="IPR033254">
    <property type="entry name" value="Plant_FLA"/>
</dbReference>
<evidence type="ECO:0000256" key="3">
    <source>
        <dbReference type="ARBA" id="ARBA00022475"/>
    </source>
</evidence>
<dbReference type="HOGENOM" id="CLU_036139_0_1_1"/>
<evidence type="ECO:0000256" key="6">
    <source>
        <dbReference type="ARBA" id="ARBA00023136"/>
    </source>
</evidence>
<organism evidence="11">
    <name type="scientific">Oryza brachyantha</name>
    <name type="common">malo sina</name>
    <dbReference type="NCBI Taxonomy" id="4533"/>
    <lineage>
        <taxon>Eukaryota</taxon>
        <taxon>Viridiplantae</taxon>
        <taxon>Streptophyta</taxon>
        <taxon>Embryophyta</taxon>
        <taxon>Tracheophyta</taxon>
        <taxon>Spermatophyta</taxon>
        <taxon>Magnoliopsida</taxon>
        <taxon>Liliopsida</taxon>
        <taxon>Poales</taxon>
        <taxon>Poaceae</taxon>
        <taxon>BOP clade</taxon>
        <taxon>Oryzoideae</taxon>
        <taxon>Oryzeae</taxon>
        <taxon>Oryzinae</taxon>
        <taxon>Oryza</taxon>
    </lineage>
</organism>
<sequence length="395" mass="41849">MAAALYVLAVALAVMAAAVEGKSYNITKILAAHPEFSKFNDMLSKTRLAYDINRRQTITVLAVDNSAMASLDHFTLPTIRHILSLHILVDYYGAKKLHALSHGATASSSMFQATGSAPGTTGYVNITSHKGGKIDFISEDADESAKPSRFVKSVKEIPYDISVLQVSSVLSSSEAEAPVPPPAPVNLTELLSKKYCKSFAGLLAANADVFRAVNETKDNGLTLFCPVDSAVAAFMPSYKNLTAKAKTAILLYHAVPDYFSLQLLKSNNGMVTTLATASESKKDYSYDVQNKGETVTLDTRVVTSAVTATVGDAEPLAVYAVNKFLKPKELYKVVEAPAPAPEPSKKHKAAADDSSDDSSDDSGNVKAHKGDAAPAAIARWVTAAATAIAALTLMA</sequence>
<evidence type="ECO:0000256" key="8">
    <source>
        <dbReference type="SAM" id="MobiDB-lite"/>
    </source>
</evidence>
<dbReference type="Pfam" id="PF02469">
    <property type="entry name" value="Fasciclin"/>
    <property type="match status" value="1"/>
</dbReference>
<dbReference type="PROSITE" id="PS50213">
    <property type="entry name" value="FAS1"/>
    <property type="match status" value="2"/>
</dbReference>
<keyword evidence="5 9" id="KW-0732">Signal</keyword>
<keyword evidence="3" id="KW-1003">Cell membrane</keyword>
<dbReference type="SUPFAM" id="SSF82153">
    <property type="entry name" value="FAS1 domain"/>
    <property type="match status" value="2"/>
</dbReference>
<dbReference type="eggNOG" id="ENOG502QR33">
    <property type="taxonomic scope" value="Eukaryota"/>
</dbReference>
<feature type="chain" id="PRO_5003775275" description="FAS1 domain-containing protein" evidence="9">
    <location>
        <begin position="22"/>
        <end position="395"/>
    </location>
</feature>
<comment type="subcellular location">
    <subcellularLocation>
        <location evidence="1">Cell membrane</location>
        <topology evidence="1">Lipid-anchor</topology>
        <topology evidence="1">GPI-anchor</topology>
    </subcellularLocation>
</comment>
<feature type="domain" description="FAS1" evidence="10">
    <location>
        <begin position="23"/>
        <end position="170"/>
    </location>
</feature>
<keyword evidence="4" id="KW-0336">GPI-anchor</keyword>
<dbReference type="InterPro" id="IPR000782">
    <property type="entry name" value="FAS1_domain"/>
</dbReference>
<dbReference type="Gramene" id="OB09G11040.1">
    <property type="protein sequence ID" value="OB09G11040.1"/>
    <property type="gene ID" value="OB09G11040"/>
</dbReference>
<evidence type="ECO:0000256" key="1">
    <source>
        <dbReference type="ARBA" id="ARBA00004609"/>
    </source>
</evidence>
<gene>
    <name evidence="11" type="primary">LOC102707056</name>
</gene>
<evidence type="ECO:0000256" key="5">
    <source>
        <dbReference type="ARBA" id="ARBA00022729"/>
    </source>
</evidence>
<keyword evidence="12" id="KW-1185">Reference proteome</keyword>
<feature type="region of interest" description="Disordered" evidence="8">
    <location>
        <begin position="337"/>
        <end position="372"/>
    </location>
</feature>
<evidence type="ECO:0000313" key="11">
    <source>
        <dbReference type="EnsemblPlants" id="OB09G11040.1"/>
    </source>
</evidence>
<dbReference type="OMA" id="SSMYQAT"/>
<dbReference type="SMART" id="SM00554">
    <property type="entry name" value="FAS1"/>
    <property type="match status" value="1"/>
</dbReference>
<accession>J3MVS6</accession>
<dbReference type="Gene3D" id="2.30.180.10">
    <property type="entry name" value="FAS1 domain"/>
    <property type="match status" value="2"/>
</dbReference>
<dbReference type="GO" id="GO:0005886">
    <property type="term" value="C:plasma membrane"/>
    <property type="evidence" value="ECO:0007669"/>
    <property type="project" value="UniProtKB-SubCell"/>
</dbReference>